<accession>A0ABR8KV87</accession>
<dbReference type="Proteomes" id="UP000635384">
    <property type="component" value="Unassembled WGS sequence"/>
</dbReference>
<evidence type="ECO:0000313" key="1">
    <source>
        <dbReference type="EMBL" id="MBD2843510.1"/>
    </source>
</evidence>
<gene>
    <name evidence="1" type="ORF">IB285_14710</name>
</gene>
<dbReference type="RefSeq" id="WP_190788865.1">
    <property type="nucleotide sequence ID" value="NZ_JACXLC010000001.1"/>
</dbReference>
<protein>
    <submittedName>
        <fullName evidence="1">Uncharacterized protein</fullName>
    </submittedName>
</protein>
<name>A0ABR8KV87_9SPHN</name>
<reference evidence="1 2" key="1">
    <citation type="submission" date="2020-09" db="EMBL/GenBank/DDBJ databases">
        <authorList>
            <person name="Yoon J.-W."/>
        </authorList>
    </citation>
    <scope>NUCLEOTIDE SEQUENCE [LARGE SCALE GENOMIC DNA]</scope>
    <source>
        <strain evidence="1 2">KMU-140</strain>
    </source>
</reference>
<comment type="caution">
    <text evidence="1">The sequence shown here is derived from an EMBL/GenBank/DDBJ whole genome shotgun (WGS) entry which is preliminary data.</text>
</comment>
<evidence type="ECO:0000313" key="2">
    <source>
        <dbReference type="Proteomes" id="UP000635384"/>
    </source>
</evidence>
<sequence length="122" mass="13403">MLTICYVTRMRGTEGLPAKSHFDELMEHAVSLGQRASIAVENGDDELASMLIEDAELLANDITQLVDDIEHHQMLELLRVMEKREAEAQVRQSKTQSNAETLKRMGIGLGASLALGGALIEI</sequence>
<keyword evidence="2" id="KW-1185">Reference proteome</keyword>
<organism evidence="1 2">
    <name type="scientific">Erythrobacter rubeus</name>
    <dbReference type="NCBI Taxonomy" id="2760803"/>
    <lineage>
        <taxon>Bacteria</taxon>
        <taxon>Pseudomonadati</taxon>
        <taxon>Pseudomonadota</taxon>
        <taxon>Alphaproteobacteria</taxon>
        <taxon>Sphingomonadales</taxon>
        <taxon>Erythrobacteraceae</taxon>
        <taxon>Erythrobacter/Porphyrobacter group</taxon>
        <taxon>Erythrobacter</taxon>
    </lineage>
</organism>
<proteinExistence type="predicted"/>
<dbReference type="EMBL" id="JACXLC010000001">
    <property type="protein sequence ID" value="MBD2843510.1"/>
    <property type="molecule type" value="Genomic_DNA"/>
</dbReference>